<organism evidence="2 3">
    <name type="scientific">Mycena chlorophos</name>
    <name type="common">Agaric fungus</name>
    <name type="synonym">Agaricus chlorophos</name>
    <dbReference type="NCBI Taxonomy" id="658473"/>
    <lineage>
        <taxon>Eukaryota</taxon>
        <taxon>Fungi</taxon>
        <taxon>Dikarya</taxon>
        <taxon>Basidiomycota</taxon>
        <taxon>Agaricomycotina</taxon>
        <taxon>Agaricomycetes</taxon>
        <taxon>Agaricomycetidae</taxon>
        <taxon>Agaricales</taxon>
        <taxon>Marasmiineae</taxon>
        <taxon>Mycenaceae</taxon>
        <taxon>Mycena</taxon>
    </lineage>
</organism>
<dbReference type="PANTHER" id="PTHR42060:SF1">
    <property type="entry name" value="NHL REPEAT-CONTAINING PROTEIN"/>
    <property type="match status" value="1"/>
</dbReference>
<evidence type="ECO:0000313" key="2">
    <source>
        <dbReference type="EMBL" id="KAF7296310.1"/>
    </source>
</evidence>
<feature type="signal peptide" evidence="1">
    <location>
        <begin position="1"/>
        <end position="21"/>
    </location>
</feature>
<name>A0A8H6SCP9_MYCCL</name>
<dbReference type="InterPro" id="IPR052998">
    <property type="entry name" value="Hetero-Diels-Alderase-like"/>
</dbReference>
<dbReference type="Gene3D" id="2.120.10.30">
    <property type="entry name" value="TolB, C-terminal domain"/>
    <property type="match status" value="1"/>
</dbReference>
<sequence length="319" mass="32327">MVFHSLFSRVLALATVSSVLASLPTSTVYQSPAELPFENIAVRASGQLLLTSVYSPILYSLDASSGVLTNLVTVGNGSTALLGISEYQKDVFAVVASQFDATTDTEIGGTVQIWSVDLTGSSPAATKVSSLPSTVIGANGLSAIFGSNTIFVADSGSGTVFSVNMASGAFTSAVQATALEPVGSLLGINGLKVSSDGTTLFYTNSAVGTFGSIPIPPPSRINAGTALNSQAITVLGDLEDGAATSAHLFDDFALDSKARPCMGPGSSFTETDDIVGDAADYNVLVVPTSCAFGRTSSDQQTLYVTTDGGAVVAVDTSSV</sequence>
<evidence type="ECO:0000256" key="1">
    <source>
        <dbReference type="SAM" id="SignalP"/>
    </source>
</evidence>
<protein>
    <submittedName>
        <fullName evidence="2">F-box domain-containing protein</fullName>
    </submittedName>
</protein>
<accession>A0A8H6SCP9</accession>
<keyword evidence="3" id="KW-1185">Reference proteome</keyword>
<dbReference type="AlphaFoldDB" id="A0A8H6SCP9"/>
<dbReference type="Proteomes" id="UP000613580">
    <property type="component" value="Unassembled WGS sequence"/>
</dbReference>
<dbReference type="SUPFAM" id="SSF63829">
    <property type="entry name" value="Calcium-dependent phosphotriesterase"/>
    <property type="match status" value="1"/>
</dbReference>
<comment type="caution">
    <text evidence="2">The sequence shown here is derived from an EMBL/GenBank/DDBJ whole genome shotgun (WGS) entry which is preliminary data.</text>
</comment>
<evidence type="ECO:0000313" key="3">
    <source>
        <dbReference type="Proteomes" id="UP000613580"/>
    </source>
</evidence>
<dbReference type="EMBL" id="JACAZE010000017">
    <property type="protein sequence ID" value="KAF7296310.1"/>
    <property type="molecule type" value="Genomic_DNA"/>
</dbReference>
<dbReference type="OrthoDB" id="2896642at2759"/>
<keyword evidence="1" id="KW-0732">Signal</keyword>
<proteinExistence type="predicted"/>
<gene>
    <name evidence="2" type="ORF">HMN09_01100800</name>
</gene>
<dbReference type="InterPro" id="IPR011042">
    <property type="entry name" value="6-blade_b-propeller_TolB-like"/>
</dbReference>
<dbReference type="PANTHER" id="PTHR42060">
    <property type="entry name" value="NHL REPEAT-CONTAINING PROTEIN-RELATED"/>
    <property type="match status" value="1"/>
</dbReference>
<reference evidence="2" key="1">
    <citation type="submission" date="2020-05" db="EMBL/GenBank/DDBJ databases">
        <title>Mycena genomes resolve the evolution of fungal bioluminescence.</title>
        <authorList>
            <person name="Tsai I.J."/>
        </authorList>
    </citation>
    <scope>NUCLEOTIDE SEQUENCE</scope>
    <source>
        <strain evidence="2">110903Hualien_Pintung</strain>
    </source>
</reference>
<feature type="chain" id="PRO_5034900131" evidence="1">
    <location>
        <begin position="22"/>
        <end position="319"/>
    </location>
</feature>